<protein>
    <recommendedName>
        <fullName evidence="3">Aminotransferase class I/classII large domain-containing protein</fullName>
    </recommendedName>
</protein>
<evidence type="ECO:0000313" key="4">
    <source>
        <dbReference type="EMBL" id="GEP97893.1"/>
    </source>
</evidence>
<dbReference type="Proteomes" id="UP000321436">
    <property type="component" value="Unassembled WGS sequence"/>
</dbReference>
<evidence type="ECO:0000256" key="2">
    <source>
        <dbReference type="ARBA" id="ARBA00022679"/>
    </source>
</evidence>
<dbReference type="Gene3D" id="3.40.640.10">
    <property type="entry name" value="Type I PLP-dependent aspartate aminotransferase-like (Major domain)"/>
    <property type="match status" value="1"/>
</dbReference>
<dbReference type="GO" id="GO:0016740">
    <property type="term" value="F:transferase activity"/>
    <property type="evidence" value="ECO:0007669"/>
    <property type="project" value="UniProtKB-KW"/>
</dbReference>
<feature type="domain" description="Aminotransferase class I/classII large" evidence="3">
    <location>
        <begin position="63"/>
        <end position="361"/>
    </location>
</feature>
<dbReference type="InterPro" id="IPR004839">
    <property type="entry name" value="Aminotransferase_I/II_large"/>
</dbReference>
<dbReference type="InterPro" id="IPR015424">
    <property type="entry name" value="PyrdxlP-dep_Trfase"/>
</dbReference>
<dbReference type="SUPFAM" id="SSF53383">
    <property type="entry name" value="PLP-dependent transferases"/>
    <property type="match status" value="1"/>
</dbReference>
<dbReference type="InterPro" id="IPR015422">
    <property type="entry name" value="PyrdxlP-dep_Trfase_small"/>
</dbReference>
<dbReference type="GO" id="GO:0030170">
    <property type="term" value="F:pyridoxal phosphate binding"/>
    <property type="evidence" value="ECO:0007669"/>
    <property type="project" value="InterPro"/>
</dbReference>
<organism evidence="4 5">
    <name type="scientific">Chitinophaga cymbidii</name>
    <dbReference type="NCBI Taxonomy" id="1096750"/>
    <lineage>
        <taxon>Bacteria</taxon>
        <taxon>Pseudomonadati</taxon>
        <taxon>Bacteroidota</taxon>
        <taxon>Chitinophagia</taxon>
        <taxon>Chitinophagales</taxon>
        <taxon>Chitinophagaceae</taxon>
        <taxon>Chitinophaga</taxon>
    </lineage>
</organism>
<proteinExistence type="predicted"/>
<keyword evidence="2" id="KW-0808">Transferase</keyword>
<keyword evidence="5" id="KW-1185">Reference proteome</keyword>
<accession>A0A512RQB6</accession>
<gene>
    <name evidence="4" type="ORF">CCY01nite_41530</name>
</gene>
<dbReference type="OrthoDB" id="846426at2"/>
<comment type="cofactor">
    <cofactor evidence="1">
        <name>pyridoxal 5'-phosphate</name>
        <dbReference type="ChEBI" id="CHEBI:597326"/>
    </cofactor>
</comment>
<dbReference type="AlphaFoldDB" id="A0A512RQB6"/>
<sequence length="369" mass="39588">MVRITDTAPGRTALIDGRSCLFFSGFSYLGLHASHAFRDLLAVGNGRFGSVYPSSRISNLQLRLYEELEHALAAMFHQQSAVCFSSGYLAAQAAVTYAAGRGTLLHAPGAHPAIRYPGAQVPEGSVPDWLATIVETVNNGDDHQYVLVADAVNPLTATVHDFSPLAGIRKKVLVLIDDSHGIGILDDEGTGIVRSLPASPALHYLVTASLAKAFSLEGGFVAGHAADIAAIRKLPLFTASTPMIPANAYTFLHAREAFTAARNVLKQRIQALENLTAGIPALHHPHALPVFAIHEHHGGAAEAARPVVQLNGLRGIYEHLLSLDVFISSFSYPDPQGPRINRIVLSALHTQSDLEILAEHLTRFYSSIQ</sequence>
<dbReference type="InterPro" id="IPR050087">
    <property type="entry name" value="AON_synthase_class-II"/>
</dbReference>
<name>A0A512RQB6_9BACT</name>
<dbReference type="PANTHER" id="PTHR13693">
    <property type="entry name" value="CLASS II AMINOTRANSFERASE/8-AMINO-7-OXONONANOATE SYNTHASE"/>
    <property type="match status" value="1"/>
</dbReference>
<evidence type="ECO:0000313" key="5">
    <source>
        <dbReference type="Proteomes" id="UP000321436"/>
    </source>
</evidence>
<comment type="caution">
    <text evidence="4">The sequence shown here is derived from an EMBL/GenBank/DDBJ whole genome shotgun (WGS) entry which is preliminary data.</text>
</comment>
<reference evidence="4 5" key="1">
    <citation type="submission" date="2019-07" db="EMBL/GenBank/DDBJ databases">
        <title>Whole genome shotgun sequence of Chitinophaga cymbidii NBRC 109752.</title>
        <authorList>
            <person name="Hosoyama A."/>
            <person name="Uohara A."/>
            <person name="Ohji S."/>
            <person name="Ichikawa N."/>
        </authorList>
    </citation>
    <scope>NUCLEOTIDE SEQUENCE [LARGE SCALE GENOMIC DNA]</scope>
    <source>
        <strain evidence="4 5">NBRC 109752</strain>
    </source>
</reference>
<dbReference type="InterPro" id="IPR015421">
    <property type="entry name" value="PyrdxlP-dep_Trfase_major"/>
</dbReference>
<dbReference type="Gene3D" id="3.90.1150.10">
    <property type="entry name" value="Aspartate Aminotransferase, domain 1"/>
    <property type="match status" value="1"/>
</dbReference>
<evidence type="ECO:0000259" key="3">
    <source>
        <dbReference type="Pfam" id="PF00155"/>
    </source>
</evidence>
<dbReference type="RefSeq" id="WP_146865914.1">
    <property type="nucleotide sequence ID" value="NZ_BKAU01000005.1"/>
</dbReference>
<dbReference type="Pfam" id="PF00155">
    <property type="entry name" value="Aminotran_1_2"/>
    <property type="match status" value="1"/>
</dbReference>
<evidence type="ECO:0000256" key="1">
    <source>
        <dbReference type="ARBA" id="ARBA00001933"/>
    </source>
</evidence>
<dbReference type="EMBL" id="BKAU01000005">
    <property type="protein sequence ID" value="GEP97893.1"/>
    <property type="molecule type" value="Genomic_DNA"/>
</dbReference>